<evidence type="ECO:0000256" key="2">
    <source>
        <dbReference type="SAM" id="SignalP"/>
    </source>
</evidence>
<evidence type="ECO:0000313" key="3">
    <source>
        <dbReference type="EMBL" id="EHM56058.1"/>
    </source>
</evidence>
<name>G9ZBL5_9GAMM</name>
<evidence type="ECO:0000256" key="1">
    <source>
        <dbReference type="SAM" id="MobiDB-lite"/>
    </source>
</evidence>
<protein>
    <submittedName>
        <fullName evidence="3">Uncharacterized protein</fullName>
    </submittedName>
</protein>
<evidence type="ECO:0000313" key="4">
    <source>
        <dbReference type="Proteomes" id="UP000004750"/>
    </source>
</evidence>
<dbReference type="EMBL" id="AGCM01000007">
    <property type="protein sequence ID" value="EHM56058.1"/>
    <property type="molecule type" value="Genomic_DNA"/>
</dbReference>
<reference evidence="3 4" key="1">
    <citation type="submission" date="2011-08" db="EMBL/GenBank/DDBJ databases">
        <authorList>
            <person name="Weinstock G."/>
            <person name="Sodergren E."/>
            <person name="Clifton S."/>
            <person name="Fulton L."/>
            <person name="Fulton B."/>
            <person name="Courtney L."/>
            <person name="Fronick C."/>
            <person name="Harrison M."/>
            <person name="Strong C."/>
            <person name="Farmer C."/>
            <person name="Delahaunty K."/>
            <person name="Markovic C."/>
            <person name="Hall O."/>
            <person name="Minx P."/>
            <person name="Tomlinson C."/>
            <person name="Mitreva M."/>
            <person name="Hou S."/>
            <person name="Chen J."/>
            <person name="Wollam A."/>
            <person name="Pepin K.H."/>
            <person name="Johnson M."/>
            <person name="Bhonagiri V."/>
            <person name="Zhang X."/>
            <person name="Suruliraj S."/>
            <person name="Warren W."/>
            <person name="Chinwalla A."/>
            <person name="Mardis E.R."/>
            <person name="Wilson R.K."/>
        </authorList>
    </citation>
    <scope>NUCLEOTIDE SEQUENCE [LARGE SCALE GENOMIC DNA]</scope>
    <source>
        <strain evidence="3 4">F0432</strain>
    </source>
</reference>
<feature type="compositionally biased region" description="Low complexity" evidence="1">
    <location>
        <begin position="64"/>
        <end position="78"/>
    </location>
</feature>
<comment type="caution">
    <text evidence="3">The sequence shown here is derived from an EMBL/GenBank/DDBJ whole genome shotgun (WGS) entry which is preliminary data.</text>
</comment>
<feature type="region of interest" description="Disordered" evidence="1">
    <location>
        <begin position="56"/>
        <end position="110"/>
    </location>
</feature>
<proteinExistence type="predicted"/>
<dbReference type="HOGENOM" id="CLU_1861601_0_0_6"/>
<feature type="chain" id="PRO_5003529731" evidence="2">
    <location>
        <begin position="19"/>
        <end position="137"/>
    </location>
</feature>
<organism evidence="3 4">
    <name type="scientific">Cardiobacterium valvarum F0432</name>
    <dbReference type="NCBI Taxonomy" id="797473"/>
    <lineage>
        <taxon>Bacteria</taxon>
        <taxon>Pseudomonadati</taxon>
        <taxon>Pseudomonadota</taxon>
        <taxon>Gammaproteobacteria</taxon>
        <taxon>Cardiobacteriales</taxon>
        <taxon>Cardiobacteriaceae</taxon>
        <taxon>Cardiobacterium</taxon>
    </lineage>
</organism>
<sequence length="137" mass="13665">MTMGMTGMLILSPVAANAATIATTTAAHTAAATAVAAVTTAAVAAVATAVAQTVHGEVASGSTSRHSSAPSIRHSASSTGGSRRFPAMTTPHRRRSISPSAACSSRMVRTDPQDGRQAAGVFEGGDCYPALIKKGGR</sequence>
<dbReference type="Proteomes" id="UP000004750">
    <property type="component" value="Unassembled WGS sequence"/>
</dbReference>
<gene>
    <name evidence="3" type="ORF">HMPREF9080_00138</name>
</gene>
<keyword evidence="2" id="KW-0732">Signal</keyword>
<accession>G9ZBL5</accession>
<feature type="signal peptide" evidence="2">
    <location>
        <begin position="1"/>
        <end position="18"/>
    </location>
</feature>
<dbReference type="AlphaFoldDB" id="G9ZBL5"/>